<protein>
    <recommendedName>
        <fullName evidence="8">Zn(2)-C6 fungal-type domain-containing protein</fullName>
    </recommendedName>
</protein>
<dbReference type="GO" id="GO:0008270">
    <property type="term" value="F:zinc ion binding"/>
    <property type="evidence" value="ECO:0007669"/>
    <property type="project" value="InterPro"/>
</dbReference>
<dbReference type="SUPFAM" id="SSF57701">
    <property type="entry name" value="Zn2/Cys6 DNA-binding domain"/>
    <property type="match status" value="1"/>
</dbReference>
<reference evidence="9 10" key="1">
    <citation type="submission" date="2016-08" db="EMBL/GenBank/DDBJ databases">
        <title>Draft genome sequence of allopolyploid Zygosaccharomyces rouxii.</title>
        <authorList>
            <person name="Watanabe J."/>
            <person name="Uehara K."/>
            <person name="Mogi Y."/>
            <person name="Tsukioka Y."/>
        </authorList>
    </citation>
    <scope>NUCLEOTIDE SEQUENCE [LARGE SCALE GENOMIC DNA]</scope>
    <source>
        <strain evidence="9 10">NBRC 110957</strain>
    </source>
</reference>
<dbReference type="GO" id="GO:0000981">
    <property type="term" value="F:DNA-binding transcription factor activity, RNA polymerase II-specific"/>
    <property type="evidence" value="ECO:0007669"/>
    <property type="project" value="InterPro"/>
</dbReference>
<dbReference type="Proteomes" id="UP000187013">
    <property type="component" value="Unassembled WGS sequence"/>
</dbReference>
<keyword evidence="5" id="KW-0804">Transcription</keyword>
<dbReference type="GO" id="GO:0045944">
    <property type="term" value="P:positive regulation of transcription by RNA polymerase II"/>
    <property type="evidence" value="ECO:0007669"/>
    <property type="project" value="TreeGrafter"/>
</dbReference>
<evidence type="ECO:0000256" key="2">
    <source>
        <dbReference type="ARBA" id="ARBA00022833"/>
    </source>
</evidence>
<proteinExistence type="predicted"/>
<dbReference type="GO" id="GO:0033262">
    <property type="term" value="P:regulation of nuclear cell cycle DNA replication"/>
    <property type="evidence" value="ECO:0007669"/>
    <property type="project" value="EnsemblFungi"/>
</dbReference>
<name>A0A1Q2ZXS3_ZYGRO</name>
<evidence type="ECO:0000256" key="4">
    <source>
        <dbReference type="ARBA" id="ARBA00023125"/>
    </source>
</evidence>
<dbReference type="GO" id="GO:0016586">
    <property type="term" value="C:RSC-type complex"/>
    <property type="evidence" value="ECO:0007669"/>
    <property type="project" value="EnsemblFungi"/>
</dbReference>
<comment type="caution">
    <text evidence="9">The sequence shown here is derived from an EMBL/GenBank/DDBJ whole genome shotgun (WGS) entry which is preliminary data.</text>
</comment>
<evidence type="ECO:0000256" key="1">
    <source>
        <dbReference type="ARBA" id="ARBA00022723"/>
    </source>
</evidence>
<sequence length="833" mass="95409">MNVMDIRGRKMKKPPACVQCRKRKIGCDRVKPICSNCQKNGKSDCFYPDVPGQYVVSNSASQNVNGSRDSNVIDVPHNPELASMEQIREYNTRLQLLNAQHQQHRNSPGPAEPAQFIPRTVQTFENKPVSSANGSAMHLNWVQGPAIFDIMTSPYTQEEVLWKEMDFLKSRLLELQEITGKKVDVDLRIDHRKQGGVGGTSQSTAGGVDDDDDDDDDVDQPTSVKRLKPMMDGYRSINEFRDLDPQFLDAKAIFGVFHNKDNDLLSTLNPMTDTPNSVFNVPFLVVRDGYIAQFYGKFNNVSKTNFNDLMSQWRHDRKVGMPLYPKGDSQLRFPNRSLTQEIITKYITTVTDNSSLVPILKPKDLLQTVELLFGRESIFGPSKLELPQLVSLGQVALCLLLTYETLASSVLIPLRDEQLTMFTQLKDWTPTLRANVHLVRSELDRRTDSSRSVDVLRFVALWKYYETVTDSCDNEIFDGDEDVHMARHLSINHESQNQLLILLWNFIYRNYCWRHLFKGEIPAMAAGSELNSMTVIDPLLNNDISLINFQIDMVKYLHTRDSVMSLVKVLGLKDLFRVKLHEQNKKCYTTAAIINGVVDSLIYHNSMLFIDYYLLMQYESLKEIEKFTECYREFLQLVQETLFYVFSNLANLKFAGYEFMFANKSFATLNNICHMILGLYERCHQSTQGYMSSDDNLKTEIGQQGETLTLLLRKILMLLQDYSKNRKVASTQINKLICKIRTILEYTALCAKPLQTTLDQNHTESILPPKGINAFENMDSSSMLKIVNKLRGISESLIKSDFYGQRKPFEIAHPDTLGITRENFQTVFNSFYS</sequence>
<dbReference type="InterPro" id="IPR050675">
    <property type="entry name" value="OAF3"/>
</dbReference>
<evidence type="ECO:0000256" key="6">
    <source>
        <dbReference type="ARBA" id="ARBA00023242"/>
    </source>
</evidence>
<dbReference type="EMBL" id="BDGX01000009">
    <property type="protein sequence ID" value="GAV48287.1"/>
    <property type="molecule type" value="Genomic_DNA"/>
</dbReference>
<dbReference type="eggNOG" id="ENOG502QWTJ">
    <property type="taxonomic scope" value="Eukaryota"/>
</dbReference>
<dbReference type="OMA" id="NYCWRHL"/>
<dbReference type="PANTHER" id="PTHR31069:SF21">
    <property type="entry name" value="CHROMATIN STRUCTURE-REMODELING COMPLEX PROTEIN RSC3-RELATED"/>
    <property type="match status" value="1"/>
</dbReference>
<keyword evidence="6" id="KW-0539">Nucleus</keyword>
<dbReference type="AlphaFoldDB" id="A0A1Q2ZXS3"/>
<dbReference type="SMR" id="A0A1Q2ZXS3"/>
<dbReference type="InterPro" id="IPR036864">
    <property type="entry name" value="Zn2-C6_fun-type_DNA-bd_sf"/>
</dbReference>
<dbReference type="InterPro" id="IPR001138">
    <property type="entry name" value="Zn2Cys6_DnaBD"/>
</dbReference>
<feature type="region of interest" description="Disordered" evidence="7">
    <location>
        <begin position="192"/>
        <end position="223"/>
    </location>
</feature>
<evidence type="ECO:0000256" key="5">
    <source>
        <dbReference type="ARBA" id="ARBA00023163"/>
    </source>
</evidence>
<dbReference type="SMART" id="SM00066">
    <property type="entry name" value="GAL4"/>
    <property type="match status" value="1"/>
</dbReference>
<keyword evidence="4" id="KW-0238">DNA-binding</keyword>
<evidence type="ECO:0000313" key="9">
    <source>
        <dbReference type="EMBL" id="GAV48287.1"/>
    </source>
</evidence>
<evidence type="ECO:0000256" key="7">
    <source>
        <dbReference type="SAM" id="MobiDB-lite"/>
    </source>
</evidence>
<feature type="domain" description="Zn(2)-C6 fungal-type" evidence="8">
    <location>
        <begin position="16"/>
        <end position="47"/>
    </location>
</feature>
<evidence type="ECO:0000313" key="10">
    <source>
        <dbReference type="Proteomes" id="UP000187013"/>
    </source>
</evidence>
<keyword evidence="2" id="KW-0862">Zinc</keyword>
<dbReference type="Gene3D" id="4.10.240.10">
    <property type="entry name" value="Zn(2)-C6 fungal-type DNA-binding domain"/>
    <property type="match status" value="1"/>
</dbReference>
<dbReference type="PANTHER" id="PTHR31069">
    <property type="entry name" value="OLEATE-ACTIVATED TRANSCRIPTION FACTOR 1-RELATED"/>
    <property type="match status" value="1"/>
</dbReference>
<evidence type="ECO:0000256" key="3">
    <source>
        <dbReference type="ARBA" id="ARBA00023015"/>
    </source>
</evidence>
<dbReference type="Pfam" id="PF00172">
    <property type="entry name" value="Zn_clus"/>
    <property type="match status" value="1"/>
</dbReference>
<keyword evidence="3" id="KW-0805">Transcription regulation</keyword>
<dbReference type="CDD" id="cd00067">
    <property type="entry name" value="GAL4"/>
    <property type="match status" value="1"/>
</dbReference>
<dbReference type="GO" id="GO:0006337">
    <property type="term" value="P:nucleosome disassembly"/>
    <property type="evidence" value="ECO:0007669"/>
    <property type="project" value="EnsemblFungi"/>
</dbReference>
<dbReference type="OrthoDB" id="762982at2759"/>
<dbReference type="GO" id="GO:0000978">
    <property type="term" value="F:RNA polymerase II cis-regulatory region sequence-specific DNA binding"/>
    <property type="evidence" value="ECO:0007669"/>
    <property type="project" value="TreeGrafter"/>
</dbReference>
<dbReference type="PROSITE" id="PS50048">
    <property type="entry name" value="ZN2_CY6_FUNGAL_2"/>
    <property type="match status" value="1"/>
</dbReference>
<dbReference type="PROSITE" id="PS00463">
    <property type="entry name" value="ZN2_CY6_FUNGAL_1"/>
    <property type="match status" value="1"/>
</dbReference>
<gene>
    <name evidence="9" type="ORF">ZYGR_0I05840</name>
</gene>
<accession>A0A1Q2ZXS3</accession>
<organism evidence="9 10">
    <name type="scientific">Zygosaccharomyces rouxii</name>
    <dbReference type="NCBI Taxonomy" id="4956"/>
    <lineage>
        <taxon>Eukaryota</taxon>
        <taxon>Fungi</taxon>
        <taxon>Dikarya</taxon>
        <taxon>Ascomycota</taxon>
        <taxon>Saccharomycotina</taxon>
        <taxon>Saccharomycetes</taxon>
        <taxon>Saccharomycetales</taxon>
        <taxon>Saccharomycetaceae</taxon>
        <taxon>Zygosaccharomyces</taxon>
    </lineage>
</organism>
<keyword evidence="1" id="KW-0479">Metal-binding</keyword>
<evidence type="ECO:0000259" key="8">
    <source>
        <dbReference type="PROSITE" id="PS50048"/>
    </source>
</evidence>
<dbReference type="GO" id="GO:0006368">
    <property type="term" value="P:transcription elongation by RNA polymerase II"/>
    <property type="evidence" value="ECO:0007669"/>
    <property type="project" value="EnsemblFungi"/>
</dbReference>
<feature type="compositionally biased region" description="Acidic residues" evidence="7">
    <location>
        <begin position="208"/>
        <end position="219"/>
    </location>
</feature>